<dbReference type="InterPro" id="IPR020846">
    <property type="entry name" value="MFS_dom"/>
</dbReference>
<evidence type="ECO:0000259" key="8">
    <source>
        <dbReference type="PROSITE" id="PS50850"/>
    </source>
</evidence>
<feature type="transmembrane region" description="Helical" evidence="7">
    <location>
        <begin position="369"/>
        <end position="387"/>
    </location>
</feature>
<evidence type="ECO:0000256" key="2">
    <source>
        <dbReference type="ARBA" id="ARBA00022448"/>
    </source>
</evidence>
<evidence type="ECO:0000256" key="7">
    <source>
        <dbReference type="SAM" id="Phobius"/>
    </source>
</evidence>
<dbReference type="PANTHER" id="PTHR43045">
    <property type="entry name" value="SHIKIMATE TRANSPORTER"/>
    <property type="match status" value="1"/>
</dbReference>
<feature type="transmembrane region" description="Helical" evidence="7">
    <location>
        <begin position="180"/>
        <end position="199"/>
    </location>
</feature>
<dbReference type="PANTHER" id="PTHR43045:SF1">
    <property type="entry name" value="SHIKIMATE TRANSPORTER"/>
    <property type="match status" value="1"/>
</dbReference>
<evidence type="ECO:0000256" key="6">
    <source>
        <dbReference type="ARBA" id="ARBA00023136"/>
    </source>
</evidence>
<feature type="transmembrane region" description="Helical" evidence="7">
    <location>
        <begin position="393"/>
        <end position="413"/>
    </location>
</feature>
<dbReference type="Proteomes" id="UP001597114">
    <property type="component" value="Unassembled WGS sequence"/>
</dbReference>
<gene>
    <name evidence="9" type="ORF">ACFSJD_09265</name>
</gene>
<evidence type="ECO:0000256" key="1">
    <source>
        <dbReference type="ARBA" id="ARBA00004651"/>
    </source>
</evidence>
<feature type="transmembrane region" description="Helical" evidence="7">
    <location>
        <begin position="269"/>
        <end position="287"/>
    </location>
</feature>
<keyword evidence="4 7" id="KW-0812">Transmembrane</keyword>
<dbReference type="RefSeq" id="WP_344721344.1">
    <property type="nucleotide sequence ID" value="NZ_BAAAUS010000007.1"/>
</dbReference>
<comment type="caution">
    <text evidence="9">The sequence shown here is derived from an EMBL/GenBank/DDBJ whole genome shotgun (WGS) entry which is preliminary data.</text>
</comment>
<dbReference type="SUPFAM" id="SSF103473">
    <property type="entry name" value="MFS general substrate transporter"/>
    <property type="match status" value="1"/>
</dbReference>
<feature type="transmembrane region" description="Helical" evidence="7">
    <location>
        <begin position="20"/>
        <end position="39"/>
    </location>
</feature>
<keyword evidence="5 7" id="KW-1133">Transmembrane helix</keyword>
<feature type="transmembrane region" description="Helical" evidence="7">
    <location>
        <begin position="237"/>
        <end position="257"/>
    </location>
</feature>
<evidence type="ECO:0000313" key="9">
    <source>
        <dbReference type="EMBL" id="MFD1517676.1"/>
    </source>
</evidence>
<reference evidence="10" key="1">
    <citation type="journal article" date="2019" name="Int. J. Syst. Evol. Microbiol.">
        <title>The Global Catalogue of Microorganisms (GCM) 10K type strain sequencing project: providing services to taxonomists for standard genome sequencing and annotation.</title>
        <authorList>
            <consortium name="The Broad Institute Genomics Platform"/>
            <consortium name="The Broad Institute Genome Sequencing Center for Infectious Disease"/>
            <person name="Wu L."/>
            <person name="Ma J."/>
        </authorList>
    </citation>
    <scope>NUCLEOTIDE SEQUENCE [LARGE SCALE GENOMIC DNA]</scope>
    <source>
        <strain evidence="10">CCM 7043</strain>
    </source>
</reference>
<accession>A0ABW4ERN3</accession>
<feature type="transmembrane region" description="Helical" evidence="7">
    <location>
        <begin position="81"/>
        <end position="99"/>
    </location>
</feature>
<comment type="subcellular location">
    <subcellularLocation>
        <location evidence="1">Cell membrane</location>
        <topology evidence="1">Multi-pass membrane protein</topology>
    </subcellularLocation>
</comment>
<protein>
    <submittedName>
        <fullName evidence="9">MFS transporter</fullName>
    </submittedName>
</protein>
<proteinExistence type="predicted"/>
<feature type="transmembrane region" description="Helical" evidence="7">
    <location>
        <begin position="144"/>
        <end position="168"/>
    </location>
</feature>
<feature type="transmembrane region" description="Helical" evidence="7">
    <location>
        <begin position="324"/>
        <end position="348"/>
    </location>
</feature>
<keyword evidence="10" id="KW-1185">Reference proteome</keyword>
<evidence type="ECO:0000313" key="10">
    <source>
        <dbReference type="Proteomes" id="UP001597114"/>
    </source>
</evidence>
<dbReference type="EMBL" id="JBHUCO010000009">
    <property type="protein sequence ID" value="MFD1517676.1"/>
    <property type="molecule type" value="Genomic_DNA"/>
</dbReference>
<dbReference type="Pfam" id="PF07690">
    <property type="entry name" value="MFS_1"/>
    <property type="match status" value="1"/>
</dbReference>
<dbReference type="InterPro" id="IPR036259">
    <property type="entry name" value="MFS_trans_sf"/>
</dbReference>
<keyword evidence="2" id="KW-0813">Transport</keyword>
<feature type="transmembrane region" description="Helical" evidence="7">
    <location>
        <begin position="45"/>
        <end position="69"/>
    </location>
</feature>
<sequence length="438" mass="45816">MATLTGRVTTAVSIGTVIEWYDFFLYGTAAALVFPQLFFPAADSVVGSLLSFATFATGFAARPLGGVLFGHLGDRVGRKKVLVVTLIMMGIATVGVGVLPTYGQIGIAAPVLLVVLRIIQGLGTGGEWGGAALMTKENGSSRPGFWGAFLSSAVFAGLILGSLAYTALSSVLTDDQLFGWGWRIPFVVSILLVGVGLWIRRELPETAEFEQVTRVEGQEKAPVVEALRRPRNVIAIFLMRVGQNTTFYIVSVFVLSYATATLGMTRSSILMATVVGALVACVLCPLYGHLGDRFGFHRVMIVALLVQAAFVFPFFLLLDSRDVTLAVIAVTIGIAGGAAASDAIQPAYFTSMFGTKIRFSAVSIGREGGTVVGGGLAPLIAAGLLAWQGGEPWAVAGWMVVTSLLGIGGVLLARPLAAGRSRPIDVPGRAATTDRAGA</sequence>
<keyword evidence="3" id="KW-1003">Cell membrane</keyword>
<feature type="domain" description="Major facilitator superfamily (MFS) profile" evidence="8">
    <location>
        <begin position="8"/>
        <end position="421"/>
    </location>
</feature>
<dbReference type="CDD" id="cd17369">
    <property type="entry name" value="MFS_ShiA_like"/>
    <property type="match status" value="1"/>
</dbReference>
<keyword evidence="6 7" id="KW-0472">Membrane</keyword>
<dbReference type="PROSITE" id="PS50850">
    <property type="entry name" value="MFS"/>
    <property type="match status" value="1"/>
</dbReference>
<evidence type="ECO:0000256" key="4">
    <source>
        <dbReference type="ARBA" id="ARBA00022692"/>
    </source>
</evidence>
<dbReference type="InterPro" id="IPR011701">
    <property type="entry name" value="MFS"/>
</dbReference>
<feature type="transmembrane region" description="Helical" evidence="7">
    <location>
        <begin position="299"/>
        <end position="318"/>
    </location>
</feature>
<organism evidence="9 10">
    <name type="scientific">Pseudonocardia yunnanensis</name>
    <dbReference type="NCBI Taxonomy" id="58107"/>
    <lineage>
        <taxon>Bacteria</taxon>
        <taxon>Bacillati</taxon>
        <taxon>Actinomycetota</taxon>
        <taxon>Actinomycetes</taxon>
        <taxon>Pseudonocardiales</taxon>
        <taxon>Pseudonocardiaceae</taxon>
        <taxon>Pseudonocardia</taxon>
    </lineage>
</organism>
<evidence type="ECO:0000256" key="5">
    <source>
        <dbReference type="ARBA" id="ARBA00022989"/>
    </source>
</evidence>
<evidence type="ECO:0000256" key="3">
    <source>
        <dbReference type="ARBA" id="ARBA00022475"/>
    </source>
</evidence>
<name>A0ABW4ERN3_9PSEU</name>
<dbReference type="Gene3D" id="1.20.1250.20">
    <property type="entry name" value="MFS general substrate transporter like domains"/>
    <property type="match status" value="2"/>
</dbReference>